<dbReference type="Proteomes" id="UP001054837">
    <property type="component" value="Unassembled WGS sequence"/>
</dbReference>
<name>A0AAV4TEH5_9ARAC</name>
<protein>
    <submittedName>
        <fullName evidence="1">Uncharacterized protein</fullName>
    </submittedName>
</protein>
<dbReference type="AlphaFoldDB" id="A0AAV4TEH5"/>
<organism evidence="1 2">
    <name type="scientific">Caerostris darwini</name>
    <dbReference type="NCBI Taxonomy" id="1538125"/>
    <lineage>
        <taxon>Eukaryota</taxon>
        <taxon>Metazoa</taxon>
        <taxon>Ecdysozoa</taxon>
        <taxon>Arthropoda</taxon>
        <taxon>Chelicerata</taxon>
        <taxon>Arachnida</taxon>
        <taxon>Araneae</taxon>
        <taxon>Araneomorphae</taxon>
        <taxon>Entelegynae</taxon>
        <taxon>Araneoidea</taxon>
        <taxon>Araneidae</taxon>
        <taxon>Caerostris</taxon>
    </lineage>
</organism>
<keyword evidence="2" id="KW-1185">Reference proteome</keyword>
<proteinExistence type="predicted"/>
<comment type="caution">
    <text evidence="1">The sequence shown here is derived from an EMBL/GenBank/DDBJ whole genome shotgun (WGS) entry which is preliminary data.</text>
</comment>
<evidence type="ECO:0000313" key="1">
    <source>
        <dbReference type="EMBL" id="GIY44685.1"/>
    </source>
</evidence>
<reference evidence="1 2" key="1">
    <citation type="submission" date="2021-06" db="EMBL/GenBank/DDBJ databases">
        <title>Caerostris darwini draft genome.</title>
        <authorList>
            <person name="Kono N."/>
            <person name="Arakawa K."/>
        </authorList>
    </citation>
    <scope>NUCLEOTIDE SEQUENCE [LARGE SCALE GENOMIC DNA]</scope>
</reference>
<dbReference type="EMBL" id="BPLQ01009555">
    <property type="protein sequence ID" value="GIY44685.1"/>
    <property type="molecule type" value="Genomic_DNA"/>
</dbReference>
<accession>A0AAV4TEH5</accession>
<evidence type="ECO:0000313" key="2">
    <source>
        <dbReference type="Proteomes" id="UP001054837"/>
    </source>
</evidence>
<gene>
    <name evidence="1" type="ORF">CDAR_118141</name>
</gene>
<sequence length="90" mass="10499">METWKPLRSVIQTKTPGNMDFMQRLGNAGVVERERERDSLMAGESLCDDEYLREIHAGIAQRCSELPVKRDSTDVRFTNLWHSYVEREIV</sequence>